<sequence length="68" mass="7825">MSWKRTSIKIIMANKDYPNGIKFFTYNNIIEEPTREQIKMFAEGLQLLSNGDAYLGSEVIKHDELSAD</sequence>
<dbReference type="Proteomes" id="UP000747013">
    <property type="component" value="Unassembled WGS sequence"/>
</dbReference>
<name>A0A0H4L9S4_9LACO</name>
<dbReference type="AlphaFoldDB" id="A0A0H4L9S4"/>
<evidence type="ECO:0000313" key="3">
    <source>
        <dbReference type="Proteomes" id="UP000295257"/>
    </source>
</evidence>
<protein>
    <recommendedName>
        <fullName evidence="4">DUF1659 domain-containing protein</fullName>
    </recommendedName>
</protein>
<reference evidence="2" key="2">
    <citation type="submission" date="2019-02" db="EMBL/GenBank/DDBJ databases">
        <authorList>
            <person name="Buron G."/>
            <person name="Chaylann A."/>
            <person name="Dolejs I."/>
            <person name="Forster J."/>
            <person name="Miks M.H."/>
        </authorList>
    </citation>
    <scope>NUCLEOTIDE SEQUENCE</scope>
    <source>
        <strain evidence="2">ATCC 29644</strain>
    </source>
</reference>
<gene>
    <name evidence="2" type="ORF">C5L30_001224</name>
    <name evidence="1" type="ORF">K8V88_04800</name>
</gene>
<comment type="caution">
    <text evidence="2">The sequence shown here is derived from an EMBL/GenBank/DDBJ whole genome shotgun (WGS) entry which is preliminary data.</text>
</comment>
<organism evidence="2 3">
    <name type="scientific">Companilactobacillus farciminis</name>
    <dbReference type="NCBI Taxonomy" id="1612"/>
    <lineage>
        <taxon>Bacteria</taxon>
        <taxon>Bacillati</taxon>
        <taxon>Bacillota</taxon>
        <taxon>Bacilli</taxon>
        <taxon>Lactobacillales</taxon>
        <taxon>Lactobacillaceae</taxon>
        <taxon>Companilactobacillus</taxon>
    </lineage>
</organism>
<evidence type="ECO:0008006" key="4">
    <source>
        <dbReference type="Google" id="ProtNLM"/>
    </source>
</evidence>
<evidence type="ECO:0000313" key="1">
    <source>
        <dbReference type="EMBL" id="HJF86740.1"/>
    </source>
</evidence>
<dbReference type="OrthoDB" id="2321883at2"/>
<dbReference type="EMBL" id="DYWC01000105">
    <property type="protein sequence ID" value="HJF86740.1"/>
    <property type="molecule type" value="Genomic_DNA"/>
</dbReference>
<dbReference type="RefSeq" id="WP_010020987.1">
    <property type="nucleotide sequence ID" value="NZ_BHYW01000003.1"/>
</dbReference>
<dbReference type="Proteomes" id="UP000295257">
    <property type="component" value="Unassembled WGS sequence"/>
</dbReference>
<reference evidence="1" key="3">
    <citation type="journal article" date="2021" name="PeerJ">
        <title>Extensive microbial diversity within the chicken gut microbiome revealed by metagenomics and culture.</title>
        <authorList>
            <person name="Gilroy R."/>
            <person name="Ravi A."/>
            <person name="Getino M."/>
            <person name="Pursley I."/>
            <person name="Horton D.L."/>
            <person name="Alikhan N.F."/>
            <person name="Baker D."/>
            <person name="Gharbi K."/>
            <person name="Hall N."/>
            <person name="Watson M."/>
            <person name="Adriaenssens E.M."/>
            <person name="Foster-Nyarko E."/>
            <person name="Jarju S."/>
            <person name="Secka A."/>
            <person name="Antonio M."/>
            <person name="Oren A."/>
            <person name="Chaudhuri R.R."/>
            <person name="La Ragione R."/>
            <person name="Hildebrand F."/>
            <person name="Pallen M.J."/>
        </authorList>
    </citation>
    <scope>NUCLEOTIDE SEQUENCE</scope>
    <source>
        <strain evidence="1">7886</strain>
    </source>
</reference>
<reference evidence="2 3" key="1">
    <citation type="journal article" date="2019" name="Appl. Microbiol. Biotechnol.">
        <title>Uncovering carbohydrate metabolism through a genotype-phenotype association study of 56 lactic acid bacteria genomes.</title>
        <authorList>
            <person name="Buron-Moles G."/>
            <person name="Chailyan A."/>
            <person name="Dolejs I."/>
            <person name="Forster J."/>
            <person name="Miks M.H."/>
        </authorList>
    </citation>
    <scope>NUCLEOTIDE SEQUENCE [LARGE SCALE GENOMIC DNA]</scope>
    <source>
        <strain evidence="2 3">ATCC 29644</strain>
    </source>
</reference>
<keyword evidence="3" id="KW-1185">Reference proteome</keyword>
<dbReference type="EMBL" id="PUFN01000007">
    <property type="protein sequence ID" value="TDG73732.1"/>
    <property type="molecule type" value="Genomic_DNA"/>
</dbReference>
<accession>A0A0H4L9S4</accession>
<dbReference type="STRING" id="1612.ABB44_05825"/>
<reference evidence="1" key="4">
    <citation type="submission" date="2021-09" db="EMBL/GenBank/DDBJ databases">
        <authorList>
            <person name="Gilroy R."/>
        </authorList>
    </citation>
    <scope>NUCLEOTIDE SEQUENCE</scope>
    <source>
        <strain evidence="1">7886</strain>
    </source>
</reference>
<proteinExistence type="predicted"/>
<evidence type="ECO:0000313" key="2">
    <source>
        <dbReference type="EMBL" id="TDG73732.1"/>
    </source>
</evidence>